<dbReference type="GO" id="GO:0005737">
    <property type="term" value="C:cytoplasm"/>
    <property type="evidence" value="ECO:0007669"/>
    <property type="project" value="TreeGrafter"/>
</dbReference>
<keyword evidence="4" id="KW-1185">Reference proteome</keyword>
<dbReference type="GO" id="GO:0031931">
    <property type="term" value="C:TORC1 complex"/>
    <property type="evidence" value="ECO:0007669"/>
    <property type="project" value="TreeGrafter"/>
</dbReference>
<dbReference type="InterPro" id="IPR024585">
    <property type="entry name" value="mTOR_dom"/>
</dbReference>
<dbReference type="GO" id="GO:0016242">
    <property type="term" value="P:negative regulation of macroautophagy"/>
    <property type="evidence" value="ECO:0007669"/>
    <property type="project" value="TreeGrafter"/>
</dbReference>
<keyword evidence="1" id="KW-0547">Nucleotide-binding</keyword>
<comment type="similarity">
    <text evidence="1">Belongs to the PI3/PI4-kinase family.</text>
</comment>
<dbReference type="Pfam" id="PF11865">
    <property type="entry name" value="mTOR_dom"/>
    <property type="match status" value="1"/>
</dbReference>
<dbReference type="EC" id="2.7.11.1" evidence="1"/>
<keyword evidence="1" id="KW-0723">Serine/threonine-protein kinase</keyword>
<evidence type="ECO:0000313" key="4">
    <source>
        <dbReference type="Proteomes" id="UP001157418"/>
    </source>
</evidence>
<dbReference type="InterPro" id="IPR050517">
    <property type="entry name" value="DDR_Repair_Kinase"/>
</dbReference>
<accession>A0AAU9LZP1</accession>
<organism evidence="3 4">
    <name type="scientific">Lactuca virosa</name>
    <dbReference type="NCBI Taxonomy" id="75947"/>
    <lineage>
        <taxon>Eukaryota</taxon>
        <taxon>Viridiplantae</taxon>
        <taxon>Streptophyta</taxon>
        <taxon>Embryophyta</taxon>
        <taxon>Tracheophyta</taxon>
        <taxon>Spermatophyta</taxon>
        <taxon>Magnoliopsida</taxon>
        <taxon>eudicotyledons</taxon>
        <taxon>Gunneridae</taxon>
        <taxon>Pentapetalae</taxon>
        <taxon>asterids</taxon>
        <taxon>campanulids</taxon>
        <taxon>Asterales</taxon>
        <taxon>Asteraceae</taxon>
        <taxon>Cichorioideae</taxon>
        <taxon>Cichorieae</taxon>
        <taxon>Lactucinae</taxon>
        <taxon>Lactuca</taxon>
    </lineage>
</organism>
<evidence type="ECO:0000259" key="2">
    <source>
        <dbReference type="SMART" id="SM01346"/>
    </source>
</evidence>
<keyword evidence="1" id="KW-0067">ATP-binding</keyword>
<dbReference type="EMBL" id="CAKMRJ010000113">
    <property type="protein sequence ID" value="CAH1417873.1"/>
    <property type="molecule type" value="Genomic_DNA"/>
</dbReference>
<dbReference type="Gene3D" id="1.25.10.10">
    <property type="entry name" value="Leucine-rich Repeat Variant"/>
    <property type="match status" value="1"/>
</dbReference>
<keyword evidence="1" id="KW-0808">Transferase</keyword>
<name>A0AAU9LZP1_9ASTR</name>
<dbReference type="GO" id="GO:0031929">
    <property type="term" value="P:TOR signaling"/>
    <property type="evidence" value="ECO:0007669"/>
    <property type="project" value="TreeGrafter"/>
</dbReference>
<keyword evidence="1" id="KW-0418">Kinase</keyword>
<comment type="catalytic activity">
    <reaction evidence="1">
        <text>L-threonyl-[protein] + ATP = O-phospho-L-threonyl-[protein] + ADP + H(+)</text>
        <dbReference type="Rhea" id="RHEA:46608"/>
        <dbReference type="Rhea" id="RHEA-COMP:11060"/>
        <dbReference type="Rhea" id="RHEA-COMP:11605"/>
        <dbReference type="ChEBI" id="CHEBI:15378"/>
        <dbReference type="ChEBI" id="CHEBI:30013"/>
        <dbReference type="ChEBI" id="CHEBI:30616"/>
        <dbReference type="ChEBI" id="CHEBI:61977"/>
        <dbReference type="ChEBI" id="CHEBI:456216"/>
        <dbReference type="EC" id="2.7.11.1"/>
    </reaction>
</comment>
<dbReference type="AlphaFoldDB" id="A0AAU9LZP1"/>
<dbReference type="InterPro" id="IPR011989">
    <property type="entry name" value="ARM-like"/>
</dbReference>
<dbReference type="PANTHER" id="PTHR11139:SF9">
    <property type="entry name" value="SERINE_THREONINE-PROTEIN KINASE MTOR"/>
    <property type="match status" value="1"/>
</dbReference>
<dbReference type="PANTHER" id="PTHR11139">
    <property type="entry name" value="ATAXIA TELANGIECTASIA MUTATED ATM -RELATED"/>
    <property type="match status" value="1"/>
</dbReference>
<dbReference type="Proteomes" id="UP001157418">
    <property type="component" value="Unassembled WGS sequence"/>
</dbReference>
<reference evidence="3 4" key="1">
    <citation type="submission" date="2022-01" db="EMBL/GenBank/DDBJ databases">
        <authorList>
            <person name="Xiong W."/>
            <person name="Schranz E."/>
        </authorList>
    </citation>
    <scope>NUCLEOTIDE SEQUENCE [LARGE SCALE GENOMIC DNA]</scope>
</reference>
<dbReference type="SMART" id="SM01346">
    <property type="entry name" value="DUF3385"/>
    <property type="match status" value="1"/>
</dbReference>
<protein>
    <recommendedName>
        <fullName evidence="1">Serine/threonine-protein kinase TOR</fullName>
        <ecNumber evidence="1">2.7.11.1</ecNumber>
    </recommendedName>
</protein>
<sequence>MLQLLFRLYRAQAPYNEYPQLLGLLLKLLNGELAWSTRREVLKVLGIMGALDPHVHKRNQQSLQGPLGDGTRTTNDAGLHIQSSDELPMDLWPSFATSEAYFSTVAINYLVRILRDPSLSSYHQKVVGSLMLIFKSMGLGCVPYLPKVLPDFFYTIRTCEDTLKEFITWKLGTLVSIVPQNYGHHSVSQQLIVLFMDPWRYLPIILQCCIQVLSDAERCNDYTYVRDILRTLEVFGGTLDGHMHLLLPSLIRLFKVDAFVDIRRAPIKTLIRLIPHVQVNDARLRAAREASQRSSKEDWAEWMRNFSLELLKESPSPALRTCARLAQLQPFVGRDLFTAGFVSYWSQIHESRQLL</sequence>
<dbReference type="SUPFAM" id="SSF48371">
    <property type="entry name" value="ARM repeat"/>
    <property type="match status" value="1"/>
</dbReference>
<dbReference type="GO" id="GO:0004674">
    <property type="term" value="F:protein serine/threonine kinase activity"/>
    <property type="evidence" value="ECO:0007669"/>
    <property type="project" value="UniProtKB-KW"/>
</dbReference>
<evidence type="ECO:0000313" key="3">
    <source>
        <dbReference type="EMBL" id="CAH1417873.1"/>
    </source>
</evidence>
<gene>
    <name evidence="3" type="ORF">LVIROSA_LOCUS5521</name>
</gene>
<comment type="caution">
    <text evidence="3">The sequence shown here is derived from an EMBL/GenBank/DDBJ whole genome shotgun (WGS) entry which is preliminary data.</text>
</comment>
<dbReference type="InterPro" id="IPR016024">
    <property type="entry name" value="ARM-type_fold"/>
</dbReference>
<evidence type="ECO:0000256" key="1">
    <source>
        <dbReference type="RuleBase" id="RU364109"/>
    </source>
</evidence>
<dbReference type="GO" id="GO:0005634">
    <property type="term" value="C:nucleus"/>
    <property type="evidence" value="ECO:0007669"/>
    <property type="project" value="TreeGrafter"/>
</dbReference>
<dbReference type="GO" id="GO:0031932">
    <property type="term" value="C:TORC2 complex"/>
    <property type="evidence" value="ECO:0007669"/>
    <property type="project" value="TreeGrafter"/>
</dbReference>
<proteinExistence type="inferred from homology"/>
<feature type="domain" description="Serine/threonine-protein kinase mTOR" evidence="2">
    <location>
        <begin position="11"/>
        <end position="179"/>
    </location>
</feature>
<dbReference type="GO" id="GO:0005524">
    <property type="term" value="F:ATP binding"/>
    <property type="evidence" value="ECO:0007669"/>
    <property type="project" value="UniProtKB-KW"/>
</dbReference>